<dbReference type="EMBL" id="BGPR01117501">
    <property type="protein sequence ID" value="GBN10147.1"/>
    <property type="molecule type" value="Genomic_DNA"/>
</dbReference>
<dbReference type="Proteomes" id="UP000499080">
    <property type="component" value="Unassembled WGS sequence"/>
</dbReference>
<reference evidence="1 2" key="1">
    <citation type="journal article" date="2019" name="Sci. Rep.">
        <title>Orb-weaving spider Araneus ventricosus genome elucidates the spidroin gene catalogue.</title>
        <authorList>
            <person name="Kono N."/>
            <person name="Nakamura H."/>
            <person name="Ohtoshi R."/>
            <person name="Moran D.A.P."/>
            <person name="Shinohara A."/>
            <person name="Yoshida Y."/>
            <person name="Fujiwara M."/>
            <person name="Mori M."/>
            <person name="Tomita M."/>
            <person name="Arakawa K."/>
        </authorList>
    </citation>
    <scope>NUCLEOTIDE SEQUENCE [LARGE SCALE GENOMIC DNA]</scope>
</reference>
<protein>
    <submittedName>
        <fullName evidence="1">Uncharacterized protein</fullName>
    </submittedName>
</protein>
<dbReference type="Gene3D" id="2.40.50.90">
    <property type="match status" value="1"/>
</dbReference>
<accession>A0A4Y2L8L4</accession>
<evidence type="ECO:0000313" key="1">
    <source>
        <dbReference type="EMBL" id="GBN10147.1"/>
    </source>
</evidence>
<proteinExistence type="predicted"/>
<dbReference type="InterPro" id="IPR035437">
    <property type="entry name" value="SNase_OB-fold_sf"/>
</dbReference>
<comment type="caution">
    <text evidence="1">The sequence shown here is derived from an EMBL/GenBank/DDBJ whole genome shotgun (WGS) entry which is preliminary data.</text>
</comment>
<sequence>MLSFREAQERPKVRATRVVPMEMDWRAEHCIQFKEMVTEKMFVAIVQNRELRDESDSSVKVELILIDTSKPDKDVYIHELLIEKEMARPAPIK</sequence>
<name>A0A4Y2L8L4_ARAVE</name>
<keyword evidence="2" id="KW-1185">Reference proteome</keyword>
<dbReference type="AlphaFoldDB" id="A0A4Y2L8L4"/>
<organism evidence="1 2">
    <name type="scientific">Araneus ventricosus</name>
    <name type="common">Orbweaver spider</name>
    <name type="synonym">Epeira ventricosa</name>
    <dbReference type="NCBI Taxonomy" id="182803"/>
    <lineage>
        <taxon>Eukaryota</taxon>
        <taxon>Metazoa</taxon>
        <taxon>Ecdysozoa</taxon>
        <taxon>Arthropoda</taxon>
        <taxon>Chelicerata</taxon>
        <taxon>Arachnida</taxon>
        <taxon>Araneae</taxon>
        <taxon>Araneomorphae</taxon>
        <taxon>Entelegynae</taxon>
        <taxon>Araneoidea</taxon>
        <taxon>Araneidae</taxon>
        <taxon>Araneus</taxon>
    </lineage>
</organism>
<gene>
    <name evidence="1" type="ORF">AVEN_11826_1</name>
</gene>
<evidence type="ECO:0000313" key="2">
    <source>
        <dbReference type="Proteomes" id="UP000499080"/>
    </source>
</evidence>
<dbReference type="OrthoDB" id="6433344at2759"/>